<feature type="region of interest" description="Disordered" evidence="1">
    <location>
        <begin position="1"/>
        <end position="20"/>
    </location>
</feature>
<evidence type="ECO:0000313" key="5">
    <source>
        <dbReference type="Proteomes" id="UP000195981"/>
    </source>
</evidence>
<evidence type="ECO:0000259" key="3">
    <source>
        <dbReference type="Pfam" id="PF14258"/>
    </source>
</evidence>
<dbReference type="InterPro" id="IPR025646">
    <property type="entry name" value="DUF4350"/>
</dbReference>
<evidence type="ECO:0000313" key="4">
    <source>
        <dbReference type="EMBL" id="SLM90742.1"/>
    </source>
</evidence>
<gene>
    <name evidence="4" type="ORF">FM110_05450</name>
</gene>
<protein>
    <submittedName>
        <fullName evidence="4">Putative secreted protein</fullName>
    </submittedName>
</protein>
<sequence length="437" mass="45269">MTGAGIDTGAVPGAPASPEMAAVPGAAAAPGAVAVPDAAASRARRGRRRGGGAAREDRSTRIAVIVVVLALLASVASVLAQGRFREAPFEPTSPLPAGSKALVSVLEEQGAEVGTVRRTDEAARDLRGGGTVLVTDPSALGRDQLELLRSALDAGEGRLVLLAPDFGSLSVLAPGIRPTGRVAEDAPAIRADASCADASFRARSVRAGELPLEDDGEQTAPGLLYTGGSGTRSCFRTDAGAAVVRTDDVIVLGSARFITNEGLREADGPAVALNAIGTAGPVTWYLPSATDPMASDLASPLEQLPPWTGPVALWLAVCLLLALWALSWRLGPVVVEPLPVSVRSQELTVGRAHLLRRAGARDSAARSLRSAAAVRLADRLGVRRREGLDALIAAIVPHSRRDGGEIRRLLGPETVASDAELVRLAHELDRLEKEIDR</sequence>
<feature type="transmembrane region" description="Helical" evidence="2">
    <location>
        <begin position="61"/>
        <end position="80"/>
    </location>
</feature>
<feature type="region of interest" description="Disordered" evidence="1">
    <location>
        <begin position="34"/>
        <end position="54"/>
    </location>
</feature>
<keyword evidence="2" id="KW-0812">Transmembrane</keyword>
<dbReference type="Proteomes" id="UP000195981">
    <property type="component" value="Unassembled WGS sequence"/>
</dbReference>
<evidence type="ECO:0000256" key="1">
    <source>
        <dbReference type="SAM" id="MobiDB-lite"/>
    </source>
</evidence>
<reference evidence="4 5" key="1">
    <citation type="submission" date="2017-02" db="EMBL/GenBank/DDBJ databases">
        <authorList>
            <person name="Peterson S.W."/>
        </authorList>
    </citation>
    <scope>NUCLEOTIDE SEQUENCE [LARGE SCALE GENOMIC DNA]</scope>
    <source>
        <strain evidence="4 5">CIP104813</strain>
    </source>
</reference>
<keyword evidence="2" id="KW-0472">Membrane</keyword>
<evidence type="ECO:0000256" key="2">
    <source>
        <dbReference type="SAM" id="Phobius"/>
    </source>
</evidence>
<dbReference type="EMBL" id="FWFG01000050">
    <property type="protein sequence ID" value="SLM90742.1"/>
    <property type="molecule type" value="Genomic_DNA"/>
</dbReference>
<feature type="transmembrane region" description="Helical" evidence="2">
    <location>
        <begin position="20"/>
        <end position="40"/>
    </location>
</feature>
<keyword evidence="5" id="KW-1185">Reference proteome</keyword>
<dbReference type="RefSeq" id="WP_234991934.1">
    <property type="nucleotide sequence ID" value="NZ_FWFG01000050.1"/>
</dbReference>
<name>A0A1X6WXW8_9MICO</name>
<dbReference type="AlphaFoldDB" id="A0A1X6WXW8"/>
<proteinExistence type="predicted"/>
<keyword evidence="2" id="KW-1133">Transmembrane helix</keyword>
<organism evidence="4 5">
    <name type="scientific">Brachybacterium nesterenkovii</name>
    <dbReference type="NCBI Taxonomy" id="47847"/>
    <lineage>
        <taxon>Bacteria</taxon>
        <taxon>Bacillati</taxon>
        <taxon>Actinomycetota</taxon>
        <taxon>Actinomycetes</taxon>
        <taxon>Micrococcales</taxon>
        <taxon>Dermabacteraceae</taxon>
        <taxon>Brachybacterium</taxon>
    </lineage>
</organism>
<feature type="domain" description="DUF4350" evidence="3">
    <location>
        <begin position="92"/>
        <end position="274"/>
    </location>
</feature>
<accession>A0A1X6WXW8</accession>
<dbReference type="Pfam" id="PF14258">
    <property type="entry name" value="DUF4350"/>
    <property type="match status" value="1"/>
</dbReference>